<organism evidence="1">
    <name type="scientific">Lotharella globosa</name>
    <dbReference type="NCBI Taxonomy" id="91324"/>
    <lineage>
        <taxon>Eukaryota</taxon>
        <taxon>Sar</taxon>
        <taxon>Rhizaria</taxon>
        <taxon>Cercozoa</taxon>
        <taxon>Chlorarachniophyceae</taxon>
        <taxon>Lotharella</taxon>
    </lineage>
</organism>
<proteinExistence type="predicted"/>
<sequence length="172" mass="19607">MSYFFKNPQAFDAMLSNPATLKAGLEIFNDPKEREKLSRVFQDPRFVQTMTQLFQDPNIMKNMRQFKQKIMDTPELSKQAKELEPRILEEISANPTLKLMLEDIATNGGQALSRVTRDPENLQKFWHSISNIVPVSGEKRTEGYMPNADDLDKLSSSLMKLKISVNNITGAP</sequence>
<reference evidence="1" key="1">
    <citation type="submission" date="2021-01" db="EMBL/GenBank/DDBJ databases">
        <authorList>
            <person name="Corre E."/>
            <person name="Pelletier E."/>
            <person name="Niang G."/>
            <person name="Scheremetjew M."/>
            <person name="Finn R."/>
            <person name="Kale V."/>
            <person name="Holt S."/>
            <person name="Cochrane G."/>
            <person name="Meng A."/>
            <person name="Brown T."/>
            <person name="Cohen L."/>
        </authorList>
    </citation>
    <scope>NUCLEOTIDE SEQUENCE</scope>
    <source>
        <strain evidence="1">CCCM811</strain>
    </source>
</reference>
<evidence type="ECO:0008006" key="2">
    <source>
        <dbReference type="Google" id="ProtNLM"/>
    </source>
</evidence>
<gene>
    <name evidence="1" type="ORF">LGLO00237_LOCUS28765</name>
</gene>
<name>A0A7S3ZAR3_9EUKA</name>
<dbReference type="AlphaFoldDB" id="A0A7S3ZAR3"/>
<protein>
    <recommendedName>
        <fullName evidence="2">STI1 domain-containing protein</fullName>
    </recommendedName>
</protein>
<evidence type="ECO:0000313" key="1">
    <source>
        <dbReference type="EMBL" id="CAE0676986.1"/>
    </source>
</evidence>
<dbReference type="EMBL" id="HBIV01040590">
    <property type="protein sequence ID" value="CAE0676986.1"/>
    <property type="molecule type" value="Transcribed_RNA"/>
</dbReference>
<accession>A0A7S3ZAR3</accession>